<protein>
    <submittedName>
        <fullName evidence="2">Uncharacterized protein</fullName>
    </submittedName>
</protein>
<proteinExistence type="predicted"/>
<evidence type="ECO:0000313" key="2">
    <source>
        <dbReference type="EMBL" id="OHE90322.1"/>
    </source>
</evidence>
<reference evidence="2 3" key="1">
    <citation type="submission" date="2016-09" db="EMBL/GenBank/DDBJ databases">
        <authorList>
            <person name="Capua I."/>
            <person name="De Benedictis P."/>
            <person name="Joannis T."/>
            <person name="Lombin L.H."/>
            <person name="Cattoli G."/>
        </authorList>
    </citation>
    <scope>NUCLEOTIDE SEQUENCE [LARGE SCALE GENOMIC DNA]</scope>
    <source>
        <strain evidence="2 3">IMI 309357</strain>
    </source>
</reference>
<organism evidence="2 3">
    <name type="scientific">Colletotrichum orchidophilum</name>
    <dbReference type="NCBI Taxonomy" id="1209926"/>
    <lineage>
        <taxon>Eukaryota</taxon>
        <taxon>Fungi</taxon>
        <taxon>Dikarya</taxon>
        <taxon>Ascomycota</taxon>
        <taxon>Pezizomycotina</taxon>
        <taxon>Sordariomycetes</taxon>
        <taxon>Hypocreomycetidae</taxon>
        <taxon>Glomerellales</taxon>
        <taxon>Glomerellaceae</taxon>
        <taxon>Colletotrichum</taxon>
    </lineage>
</organism>
<gene>
    <name evidence="2" type="ORF">CORC01_14383</name>
</gene>
<evidence type="ECO:0000313" key="3">
    <source>
        <dbReference type="Proteomes" id="UP000176998"/>
    </source>
</evidence>
<sequence length="81" mass="8483">MGLRLERRGQNGASSDPPAISRSFSSVFSVLSSAAEASFAVDGEKQPSGLELNDASVSSSHRMVPANPRRKNHRAGDASQG</sequence>
<keyword evidence="3" id="KW-1185">Reference proteome</keyword>
<dbReference type="GeneID" id="34567504"/>
<name>A0A1G4AMR3_9PEZI</name>
<dbReference type="EMBL" id="MJBS01000280">
    <property type="protein sequence ID" value="OHE90322.1"/>
    <property type="molecule type" value="Genomic_DNA"/>
</dbReference>
<dbReference type="RefSeq" id="XP_022467499.1">
    <property type="nucleotide sequence ID" value="XM_022625994.1"/>
</dbReference>
<feature type="region of interest" description="Disordered" evidence="1">
    <location>
        <begin position="1"/>
        <end position="21"/>
    </location>
</feature>
<dbReference type="AlphaFoldDB" id="A0A1G4AMR3"/>
<comment type="caution">
    <text evidence="2">The sequence shown here is derived from an EMBL/GenBank/DDBJ whole genome shotgun (WGS) entry which is preliminary data.</text>
</comment>
<evidence type="ECO:0000256" key="1">
    <source>
        <dbReference type="SAM" id="MobiDB-lite"/>
    </source>
</evidence>
<accession>A0A1G4AMR3</accession>
<feature type="region of interest" description="Disordered" evidence="1">
    <location>
        <begin position="40"/>
        <end position="81"/>
    </location>
</feature>
<dbReference type="Proteomes" id="UP000176998">
    <property type="component" value="Unassembled WGS sequence"/>
</dbReference>